<dbReference type="PANTHER" id="PTHR46033">
    <property type="entry name" value="PROTEIN MAIN-LIKE 2"/>
    <property type="match status" value="1"/>
</dbReference>
<dbReference type="InterPro" id="IPR019557">
    <property type="entry name" value="AminoTfrase-like_pln_mobile"/>
</dbReference>
<evidence type="ECO:0000313" key="2">
    <source>
        <dbReference type="EMBL" id="MCI58466.1"/>
    </source>
</evidence>
<protein>
    <submittedName>
        <fullName evidence="2">Serine/threonine-protein phosphatase 7 long form-like protein</fullName>
    </submittedName>
</protein>
<evidence type="ECO:0000313" key="3">
    <source>
        <dbReference type="Proteomes" id="UP000265520"/>
    </source>
</evidence>
<dbReference type="AlphaFoldDB" id="A0A392TEC5"/>
<dbReference type="EMBL" id="LXQA010546625">
    <property type="protein sequence ID" value="MCI58466.1"/>
    <property type="molecule type" value="Genomic_DNA"/>
</dbReference>
<dbReference type="InterPro" id="IPR044824">
    <property type="entry name" value="MAIN-like"/>
</dbReference>
<dbReference type="Pfam" id="PF10536">
    <property type="entry name" value="PMD"/>
    <property type="match status" value="1"/>
</dbReference>
<feature type="non-terminal residue" evidence="2">
    <location>
        <position position="76"/>
    </location>
</feature>
<dbReference type="Proteomes" id="UP000265520">
    <property type="component" value="Unassembled WGS sequence"/>
</dbReference>
<organism evidence="2 3">
    <name type="scientific">Trifolium medium</name>
    <dbReference type="NCBI Taxonomy" id="97028"/>
    <lineage>
        <taxon>Eukaryota</taxon>
        <taxon>Viridiplantae</taxon>
        <taxon>Streptophyta</taxon>
        <taxon>Embryophyta</taxon>
        <taxon>Tracheophyta</taxon>
        <taxon>Spermatophyta</taxon>
        <taxon>Magnoliopsida</taxon>
        <taxon>eudicotyledons</taxon>
        <taxon>Gunneridae</taxon>
        <taxon>Pentapetalae</taxon>
        <taxon>rosids</taxon>
        <taxon>fabids</taxon>
        <taxon>Fabales</taxon>
        <taxon>Fabaceae</taxon>
        <taxon>Papilionoideae</taxon>
        <taxon>50 kb inversion clade</taxon>
        <taxon>NPAAA clade</taxon>
        <taxon>Hologalegina</taxon>
        <taxon>IRL clade</taxon>
        <taxon>Trifolieae</taxon>
        <taxon>Trifolium</taxon>
    </lineage>
</organism>
<reference evidence="2 3" key="1">
    <citation type="journal article" date="2018" name="Front. Plant Sci.">
        <title>Red Clover (Trifolium pratense) and Zigzag Clover (T. medium) - A Picture of Genomic Similarities and Differences.</title>
        <authorList>
            <person name="Dluhosova J."/>
            <person name="Istvanek J."/>
            <person name="Nedelnik J."/>
            <person name="Repkova J."/>
        </authorList>
    </citation>
    <scope>NUCLEOTIDE SEQUENCE [LARGE SCALE GENOMIC DNA]</scope>
    <source>
        <strain evidence="3">cv. 10/8</strain>
        <tissue evidence="2">Leaf</tissue>
    </source>
</reference>
<name>A0A392TEC5_9FABA</name>
<feature type="domain" description="Aminotransferase-like plant mobile" evidence="1">
    <location>
        <begin position="14"/>
        <end position="61"/>
    </location>
</feature>
<dbReference type="GO" id="GO:0010073">
    <property type="term" value="P:meristem maintenance"/>
    <property type="evidence" value="ECO:0007669"/>
    <property type="project" value="InterPro"/>
</dbReference>
<evidence type="ECO:0000259" key="1">
    <source>
        <dbReference type="Pfam" id="PF10536"/>
    </source>
</evidence>
<proteinExistence type="predicted"/>
<dbReference type="PANTHER" id="PTHR46033:SF8">
    <property type="entry name" value="PROTEIN MAINTENANCE OF MERISTEMS-LIKE"/>
    <property type="match status" value="1"/>
</dbReference>
<keyword evidence="3" id="KW-1185">Reference proteome</keyword>
<sequence length="76" mass="8672">MEAAGMYGLDQTEYSFLDPSLLSTFVERWHRETISFHMPSGEMTVTLDDVRCLLHFPIKGRLLDHTCIPTKAEGVE</sequence>
<accession>A0A392TEC5</accession>
<comment type="caution">
    <text evidence="2">The sequence shown here is derived from an EMBL/GenBank/DDBJ whole genome shotgun (WGS) entry which is preliminary data.</text>
</comment>